<dbReference type="Pfam" id="PF13489">
    <property type="entry name" value="Methyltransf_23"/>
    <property type="match status" value="1"/>
</dbReference>
<dbReference type="CDD" id="cd02440">
    <property type="entry name" value="AdoMet_MTases"/>
    <property type="match status" value="1"/>
</dbReference>
<evidence type="ECO:0000313" key="2">
    <source>
        <dbReference type="Proteomes" id="UP000050360"/>
    </source>
</evidence>
<gene>
    <name evidence="1" type="ORF">MPEBLZ_00445</name>
</gene>
<dbReference type="GO" id="GO:0008168">
    <property type="term" value="F:methyltransferase activity"/>
    <property type="evidence" value="ECO:0007669"/>
    <property type="project" value="UniProtKB-KW"/>
</dbReference>
<reference evidence="1 2" key="1">
    <citation type="submission" date="2015-09" db="EMBL/GenBank/DDBJ databases">
        <title>A metagenomics-based metabolic model of nitrate-dependent anaerobic oxidation of methane by Methanoperedens-like archaea.</title>
        <authorList>
            <person name="Arshad A."/>
            <person name="Speth D.R."/>
            <person name="De Graaf R.M."/>
            <person name="Op Den Camp H.J."/>
            <person name="Jetten M.S."/>
            <person name="Welte C.U."/>
        </authorList>
    </citation>
    <scope>NUCLEOTIDE SEQUENCE [LARGE SCALE GENOMIC DNA]</scope>
</reference>
<dbReference type="GO" id="GO:0032259">
    <property type="term" value="P:methylation"/>
    <property type="evidence" value="ECO:0007669"/>
    <property type="project" value="UniProtKB-KW"/>
</dbReference>
<dbReference type="AlphaFoldDB" id="A0A0P8CN11"/>
<keyword evidence="1" id="KW-0808">Transferase</keyword>
<evidence type="ECO:0000313" key="1">
    <source>
        <dbReference type="EMBL" id="KPQ44974.1"/>
    </source>
</evidence>
<organism evidence="1 2">
    <name type="scientific">Candidatus Methanoperedens nitratireducens</name>
    <dbReference type="NCBI Taxonomy" id="1392998"/>
    <lineage>
        <taxon>Archaea</taxon>
        <taxon>Methanobacteriati</taxon>
        <taxon>Methanobacteriota</taxon>
        <taxon>Stenosarchaea group</taxon>
        <taxon>Methanomicrobia</taxon>
        <taxon>Methanosarcinales</taxon>
        <taxon>ANME-2 cluster</taxon>
        <taxon>Candidatus Methanoperedentaceae</taxon>
        <taxon>Candidatus Methanoperedens</taxon>
    </lineage>
</organism>
<dbReference type="EMBL" id="LKCM01000036">
    <property type="protein sequence ID" value="KPQ44974.1"/>
    <property type="molecule type" value="Genomic_DNA"/>
</dbReference>
<dbReference type="Gene3D" id="3.40.50.150">
    <property type="entry name" value="Vaccinia Virus protein VP39"/>
    <property type="match status" value="1"/>
</dbReference>
<comment type="caution">
    <text evidence="1">The sequence shown here is derived from an EMBL/GenBank/DDBJ whole genome shotgun (WGS) entry which is preliminary data.</text>
</comment>
<dbReference type="SUPFAM" id="SSF53335">
    <property type="entry name" value="S-adenosyl-L-methionine-dependent methyltransferases"/>
    <property type="match status" value="1"/>
</dbReference>
<keyword evidence="1" id="KW-0489">Methyltransferase</keyword>
<accession>A0A0P8CN11</accession>
<dbReference type="InterPro" id="IPR029063">
    <property type="entry name" value="SAM-dependent_MTases_sf"/>
</dbReference>
<dbReference type="Proteomes" id="UP000050360">
    <property type="component" value="Unassembled WGS sequence"/>
</dbReference>
<sequence>MKHNTEKVGQVPGLMSPILEKWRLKKIMKWVHGDTILDCGCGAGKILDYLPSTTTSYTGIDSNEQVIKDAKTRKTNYPKDFVVANIGKINFGINYKYDTIIMSAFIEHTDNPLDILKQFKKYLKKNGVIIITTPTSKAKHFLDFGSKLMIFSRDAYQEHRSHFSEDALFNLIKLADLKVIHYEKFEFGLNQLIVVGECRSNNE</sequence>
<protein>
    <submittedName>
        <fullName evidence="1">SAM-dependent methyltransferase</fullName>
    </submittedName>
</protein>
<proteinExistence type="predicted"/>
<name>A0A0P8CN11_9EURY</name>
<dbReference type="PANTHER" id="PTHR43861">
    <property type="entry name" value="TRANS-ACONITATE 2-METHYLTRANSFERASE-RELATED"/>
    <property type="match status" value="1"/>
</dbReference>